<feature type="transmembrane region" description="Helical" evidence="6">
    <location>
        <begin position="108"/>
        <end position="129"/>
    </location>
</feature>
<feature type="transmembrane region" description="Helical" evidence="6">
    <location>
        <begin position="169"/>
        <end position="189"/>
    </location>
</feature>
<accession>A0A1H6B7G0</accession>
<reference evidence="8 9" key="1">
    <citation type="submission" date="2016-10" db="EMBL/GenBank/DDBJ databases">
        <authorList>
            <person name="de Groot N.N."/>
        </authorList>
    </citation>
    <scope>NUCLEOTIDE SEQUENCE [LARGE SCALE GENOMIC DNA]</scope>
    <source>
        <strain evidence="8 9">CGMCC 4.7037</strain>
    </source>
</reference>
<name>A0A1H6B7G0_9ACTN</name>
<keyword evidence="2 6" id="KW-0812">Transmembrane</keyword>
<dbReference type="EMBL" id="FNVT01000003">
    <property type="protein sequence ID" value="SEG56066.1"/>
    <property type="molecule type" value="Genomic_DNA"/>
</dbReference>
<feature type="transmembrane region" description="Helical" evidence="6">
    <location>
        <begin position="135"/>
        <end position="157"/>
    </location>
</feature>
<dbReference type="AlphaFoldDB" id="A0A1H6B7G0"/>
<protein>
    <recommendedName>
        <fullName evidence="6">Transport permease protein</fullName>
    </recommendedName>
</protein>
<dbReference type="InterPro" id="IPR013525">
    <property type="entry name" value="ABC2_TM"/>
</dbReference>
<evidence type="ECO:0000256" key="5">
    <source>
        <dbReference type="ARBA" id="ARBA00023251"/>
    </source>
</evidence>
<feature type="transmembrane region" description="Helical" evidence="6">
    <location>
        <begin position="21"/>
        <end position="40"/>
    </location>
</feature>
<feature type="transmembrane region" description="Helical" evidence="6">
    <location>
        <begin position="222"/>
        <end position="241"/>
    </location>
</feature>
<dbReference type="PIRSF" id="PIRSF006648">
    <property type="entry name" value="DrrB"/>
    <property type="match status" value="1"/>
</dbReference>
<feature type="domain" description="ABC transmembrane type-2" evidence="7">
    <location>
        <begin position="21"/>
        <end position="247"/>
    </location>
</feature>
<organism evidence="8 9">
    <name type="scientific">Nonomuraea solani</name>
    <dbReference type="NCBI Taxonomy" id="1144553"/>
    <lineage>
        <taxon>Bacteria</taxon>
        <taxon>Bacillati</taxon>
        <taxon>Actinomycetota</taxon>
        <taxon>Actinomycetes</taxon>
        <taxon>Streptosporangiales</taxon>
        <taxon>Streptosporangiaceae</taxon>
        <taxon>Nonomuraea</taxon>
    </lineage>
</organism>
<dbReference type="InterPro" id="IPR047817">
    <property type="entry name" value="ABC2_TM_bact-type"/>
</dbReference>
<proteinExistence type="inferred from homology"/>
<dbReference type="GO" id="GO:0140359">
    <property type="term" value="F:ABC-type transporter activity"/>
    <property type="evidence" value="ECO:0007669"/>
    <property type="project" value="InterPro"/>
</dbReference>
<evidence type="ECO:0000256" key="4">
    <source>
        <dbReference type="ARBA" id="ARBA00023136"/>
    </source>
</evidence>
<dbReference type="GO" id="GO:0043190">
    <property type="term" value="C:ATP-binding cassette (ABC) transporter complex"/>
    <property type="evidence" value="ECO:0007669"/>
    <property type="project" value="InterPro"/>
</dbReference>
<dbReference type="Proteomes" id="UP000236732">
    <property type="component" value="Unassembled WGS sequence"/>
</dbReference>
<comment type="similarity">
    <text evidence="6">Belongs to the ABC-2 integral membrane protein family.</text>
</comment>
<keyword evidence="5" id="KW-0046">Antibiotic resistance</keyword>
<keyword evidence="3 6" id="KW-1133">Transmembrane helix</keyword>
<keyword evidence="6" id="KW-1003">Cell membrane</keyword>
<evidence type="ECO:0000256" key="3">
    <source>
        <dbReference type="ARBA" id="ARBA00022989"/>
    </source>
</evidence>
<dbReference type="PROSITE" id="PS51012">
    <property type="entry name" value="ABC_TM2"/>
    <property type="match status" value="1"/>
</dbReference>
<sequence length="249" mass="27072">MIRHTALFTGYELKKQFSNPIWPLFGILQPVLYLVMFAPLLKSMTPGGTTVDALRMFTPAAMMMIAVFGSMFSGFGLIAELRNGSLERYAVSPAWRPAIVLGRVARDMVTLVVQAVLVLVVAIAMGVRIGALELLLVLLLMAATGLFASGLSQGLALTIRDENGMSQTLNLFLLPIMLLAGLFVPISFAPDWMKLLAPFNPLYHAVEAGRALFHGQLTDSSIPIAFAVFVVLALLTTFWSMRSLRKIAG</sequence>
<dbReference type="RefSeq" id="WP_103955888.1">
    <property type="nucleotide sequence ID" value="NZ_FNVT01000003.1"/>
</dbReference>
<dbReference type="PRINTS" id="PR00164">
    <property type="entry name" value="ABC2TRNSPORT"/>
</dbReference>
<keyword evidence="6" id="KW-0813">Transport</keyword>
<dbReference type="PANTHER" id="PTHR43229">
    <property type="entry name" value="NODULATION PROTEIN J"/>
    <property type="match status" value="1"/>
</dbReference>
<feature type="transmembrane region" description="Helical" evidence="6">
    <location>
        <begin position="60"/>
        <end position="79"/>
    </location>
</feature>
<dbReference type="Pfam" id="PF01061">
    <property type="entry name" value="ABC2_membrane"/>
    <property type="match status" value="1"/>
</dbReference>
<evidence type="ECO:0000313" key="8">
    <source>
        <dbReference type="EMBL" id="SEG56066.1"/>
    </source>
</evidence>
<evidence type="ECO:0000256" key="6">
    <source>
        <dbReference type="RuleBase" id="RU361157"/>
    </source>
</evidence>
<evidence type="ECO:0000256" key="2">
    <source>
        <dbReference type="ARBA" id="ARBA00022692"/>
    </source>
</evidence>
<dbReference type="PANTHER" id="PTHR43229:SF2">
    <property type="entry name" value="NODULATION PROTEIN J"/>
    <property type="match status" value="1"/>
</dbReference>
<keyword evidence="4 6" id="KW-0472">Membrane</keyword>
<dbReference type="InterPro" id="IPR051784">
    <property type="entry name" value="Nod_factor_ABC_transporter"/>
</dbReference>
<keyword evidence="9" id="KW-1185">Reference proteome</keyword>
<dbReference type="GO" id="GO:0046677">
    <property type="term" value="P:response to antibiotic"/>
    <property type="evidence" value="ECO:0007669"/>
    <property type="project" value="UniProtKB-KW"/>
</dbReference>
<evidence type="ECO:0000259" key="7">
    <source>
        <dbReference type="PROSITE" id="PS51012"/>
    </source>
</evidence>
<gene>
    <name evidence="8" type="ORF">SAMN05444920_103170</name>
</gene>
<comment type="subcellular location">
    <subcellularLocation>
        <location evidence="6">Cell membrane</location>
        <topology evidence="6">Multi-pass membrane protein</topology>
    </subcellularLocation>
    <subcellularLocation>
        <location evidence="1">Membrane</location>
        <topology evidence="1">Multi-pass membrane protein</topology>
    </subcellularLocation>
</comment>
<evidence type="ECO:0000313" key="9">
    <source>
        <dbReference type="Proteomes" id="UP000236732"/>
    </source>
</evidence>
<evidence type="ECO:0000256" key="1">
    <source>
        <dbReference type="ARBA" id="ARBA00004141"/>
    </source>
</evidence>
<dbReference type="OrthoDB" id="9255971at2"/>
<dbReference type="InterPro" id="IPR000412">
    <property type="entry name" value="ABC_2_transport"/>
</dbReference>